<protein>
    <submittedName>
        <fullName evidence="1">Uncharacterized protein</fullName>
    </submittedName>
</protein>
<accession>A0A8S0T8G1</accession>
<keyword evidence="2" id="KW-1185">Reference proteome</keyword>
<organism evidence="1 2">
    <name type="scientific">Olea europaea subsp. europaea</name>
    <dbReference type="NCBI Taxonomy" id="158383"/>
    <lineage>
        <taxon>Eukaryota</taxon>
        <taxon>Viridiplantae</taxon>
        <taxon>Streptophyta</taxon>
        <taxon>Embryophyta</taxon>
        <taxon>Tracheophyta</taxon>
        <taxon>Spermatophyta</taxon>
        <taxon>Magnoliopsida</taxon>
        <taxon>eudicotyledons</taxon>
        <taxon>Gunneridae</taxon>
        <taxon>Pentapetalae</taxon>
        <taxon>asterids</taxon>
        <taxon>lamiids</taxon>
        <taxon>Lamiales</taxon>
        <taxon>Oleaceae</taxon>
        <taxon>Oleeae</taxon>
        <taxon>Olea</taxon>
    </lineage>
</organism>
<sequence>MTSTISYQSAVDTIYHWHHRPVKQLIFDRSVSEITQYIDAVDRIQQSLASGTESGDLNSIAMVQLKHEFLTVLTTKSDLIGTFDSITSGWSSLWTRGLFISIQFTK</sequence>
<dbReference type="Gramene" id="OE9A028509T1">
    <property type="protein sequence ID" value="OE9A028509C1"/>
    <property type="gene ID" value="OE9A028509"/>
</dbReference>
<gene>
    <name evidence="1" type="ORF">OLEA9_A028509</name>
</gene>
<dbReference type="OrthoDB" id="10447404at2759"/>
<evidence type="ECO:0000313" key="2">
    <source>
        <dbReference type="Proteomes" id="UP000594638"/>
    </source>
</evidence>
<comment type="caution">
    <text evidence="1">The sequence shown here is derived from an EMBL/GenBank/DDBJ whole genome shotgun (WGS) entry which is preliminary data.</text>
</comment>
<dbReference type="Proteomes" id="UP000594638">
    <property type="component" value="Unassembled WGS sequence"/>
</dbReference>
<proteinExistence type="predicted"/>
<dbReference type="EMBL" id="CACTIH010005742">
    <property type="protein sequence ID" value="CAA3001201.1"/>
    <property type="molecule type" value="Genomic_DNA"/>
</dbReference>
<dbReference type="AlphaFoldDB" id="A0A8S0T8G1"/>
<reference evidence="1 2" key="1">
    <citation type="submission" date="2019-12" db="EMBL/GenBank/DDBJ databases">
        <authorList>
            <person name="Alioto T."/>
            <person name="Alioto T."/>
            <person name="Gomez Garrido J."/>
        </authorList>
    </citation>
    <scope>NUCLEOTIDE SEQUENCE [LARGE SCALE GENOMIC DNA]</scope>
</reference>
<evidence type="ECO:0000313" key="1">
    <source>
        <dbReference type="EMBL" id="CAA3001201.1"/>
    </source>
</evidence>
<name>A0A8S0T8G1_OLEEU</name>